<dbReference type="Proteomes" id="UP001152320">
    <property type="component" value="Chromosome 17"/>
</dbReference>
<gene>
    <name evidence="2" type="ORF">HOLleu_33176</name>
</gene>
<comment type="caution">
    <text evidence="2">The sequence shown here is derived from an EMBL/GenBank/DDBJ whole genome shotgun (WGS) entry which is preliminary data.</text>
</comment>
<protein>
    <submittedName>
        <fullName evidence="2">Uncharacterized protein</fullName>
    </submittedName>
</protein>
<accession>A0A9Q0YNB9</accession>
<evidence type="ECO:0000256" key="1">
    <source>
        <dbReference type="SAM" id="MobiDB-lite"/>
    </source>
</evidence>
<sequence length="171" mass="19185">MTSFISQSQIHGLFPINILAAEGSDANTKEGTVWRRLSLRLSVSIRVSPQKASSSKLARTLLLRSSSVSLVENSRPGKYAMRFCDKSRLINVEMCDIEAGTEVKKLWCKFNFEIPMFPKTGAKESMTDWPRRVSDNSERFGMSSNESGSTTRYSFPSSNLTRLVVPLKVPR</sequence>
<feature type="compositionally biased region" description="Polar residues" evidence="1">
    <location>
        <begin position="142"/>
        <end position="155"/>
    </location>
</feature>
<name>A0A9Q0YNB9_HOLLE</name>
<proteinExistence type="predicted"/>
<keyword evidence="3" id="KW-1185">Reference proteome</keyword>
<dbReference type="AlphaFoldDB" id="A0A9Q0YNB9"/>
<evidence type="ECO:0000313" key="2">
    <source>
        <dbReference type="EMBL" id="KAJ8025582.1"/>
    </source>
</evidence>
<organism evidence="2 3">
    <name type="scientific">Holothuria leucospilota</name>
    <name type="common">Black long sea cucumber</name>
    <name type="synonym">Mertensiothuria leucospilota</name>
    <dbReference type="NCBI Taxonomy" id="206669"/>
    <lineage>
        <taxon>Eukaryota</taxon>
        <taxon>Metazoa</taxon>
        <taxon>Echinodermata</taxon>
        <taxon>Eleutherozoa</taxon>
        <taxon>Echinozoa</taxon>
        <taxon>Holothuroidea</taxon>
        <taxon>Aspidochirotacea</taxon>
        <taxon>Aspidochirotida</taxon>
        <taxon>Holothuriidae</taxon>
        <taxon>Holothuria</taxon>
    </lineage>
</organism>
<feature type="region of interest" description="Disordered" evidence="1">
    <location>
        <begin position="133"/>
        <end position="155"/>
    </location>
</feature>
<reference evidence="2" key="1">
    <citation type="submission" date="2021-10" db="EMBL/GenBank/DDBJ databases">
        <title>Tropical sea cucumber genome reveals ecological adaptation and Cuvierian tubules defense mechanism.</title>
        <authorList>
            <person name="Chen T."/>
        </authorList>
    </citation>
    <scope>NUCLEOTIDE SEQUENCE</scope>
    <source>
        <strain evidence="2">Nanhai2018</strain>
        <tissue evidence="2">Muscle</tissue>
    </source>
</reference>
<evidence type="ECO:0000313" key="3">
    <source>
        <dbReference type="Proteomes" id="UP001152320"/>
    </source>
</evidence>
<dbReference type="EMBL" id="JAIZAY010000017">
    <property type="protein sequence ID" value="KAJ8025582.1"/>
    <property type="molecule type" value="Genomic_DNA"/>
</dbReference>